<evidence type="ECO:0000313" key="3">
    <source>
        <dbReference type="Proteomes" id="UP000241818"/>
    </source>
</evidence>
<dbReference type="GeneID" id="36572943"/>
<feature type="compositionally biased region" description="Basic residues" evidence="1">
    <location>
        <begin position="33"/>
        <end position="54"/>
    </location>
</feature>
<dbReference type="Proteomes" id="UP000241818">
    <property type="component" value="Unassembled WGS sequence"/>
</dbReference>
<dbReference type="RefSeq" id="XP_024721596.1">
    <property type="nucleotide sequence ID" value="XM_024864862.1"/>
</dbReference>
<evidence type="ECO:0000256" key="1">
    <source>
        <dbReference type="SAM" id="MobiDB-lite"/>
    </source>
</evidence>
<organism evidence="2 3">
    <name type="scientific">Amorphotheca resinae ATCC 22711</name>
    <dbReference type="NCBI Taxonomy" id="857342"/>
    <lineage>
        <taxon>Eukaryota</taxon>
        <taxon>Fungi</taxon>
        <taxon>Dikarya</taxon>
        <taxon>Ascomycota</taxon>
        <taxon>Pezizomycotina</taxon>
        <taxon>Leotiomycetes</taxon>
        <taxon>Helotiales</taxon>
        <taxon>Amorphothecaceae</taxon>
        <taxon>Amorphotheca</taxon>
    </lineage>
</organism>
<dbReference type="InParanoid" id="A0A2T3B3W8"/>
<proteinExistence type="predicted"/>
<evidence type="ECO:0000313" key="2">
    <source>
        <dbReference type="EMBL" id="PSS20326.1"/>
    </source>
</evidence>
<name>A0A2T3B3W8_AMORE</name>
<accession>A0A2T3B3W8</accession>
<dbReference type="AlphaFoldDB" id="A0A2T3B3W8"/>
<gene>
    <name evidence="2" type="ORF">M430DRAFT_232464</name>
</gene>
<protein>
    <submittedName>
        <fullName evidence="2">Uncharacterized protein</fullName>
    </submittedName>
</protein>
<feature type="region of interest" description="Disordered" evidence="1">
    <location>
        <begin position="1"/>
        <end position="54"/>
    </location>
</feature>
<dbReference type="EMBL" id="KZ679010">
    <property type="protein sequence ID" value="PSS20326.1"/>
    <property type="molecule type" value="Genomic_DNA"/>
</dbReference>
<feature type="compositionally biased region" description="Low complexity" evidence="1">
    <location>
        <begin position="11"/>
        <end position="24"/>
    </location>
</feature>
<keyword evidence="3" id="KW-1185">Reference proteome</keyword>
<reference evidence="2 3" key="1">
    <citation type="journal article" date="2018" name="New Phytol.">
        <title>Comparative genomics and transcriptomics depict ericoid mycorrhizal fungi as versatile saprotrophs and plant mutualists.</title>
        <authorList>
            <person name="Martino E."/>
            <person name="Morin E."/>
            <person name="Grelet G.A."/>
            <person name="Kuo A."/>
            <person name="Kohler A."/>
            <person name="Daghino S."/>
            <person name="Barry K.W."/>
            <person name="Cichocki N."/>
            <person name="Clum A."/>
            <person name="Dockter R.B."/>
            <person name="Hainaut M."/>
            <person name="Kuo R.C."/>
            <person name="LaButti K."/>
            <person name="Lindahl B.D."/>
            <person name="Lindquist E.A."/>
            <person name="Lipzen A."/>
            <person name="Khouja H.R."/>
            <person name="Magnuson J."/>
            <person name="Murat C."/>
            <person name="Ohm R.A."/>
            <person name="Singer S.W."/>
            <person name="Spatafora J.W."/>
            <person name="Wang M."/>
            <person name="Veneault-Fourrey C."/>
            <person name="Henrissat B."/>
            <person name="Grigoriev I.V."/>
            <person name="Martin F.M."/>
            <person name="Perotto S."/>
        </authorList>
    </citation>
    <scope>NUCLEOTIDE SEQUENCE [LARGE SCALE GENOMIC DNA]</scope>
    <source>
        <strain evidence="2 3">ATCC 22711</strain>
    </source>
</reference>
<sequence length="54" mass="6167">MAAERNVLSFSMTSENSSTAAEASPIESEKSAKTVHHRNHPHYHTHHYSIKHRK</sequence>